<keyword evidence="3" id="KW-1185">Reference proteome</keyword>
<proteinExistence type="predicted"/>
<evidence type="ECO:0000256" key="1">
    <source>
        <dbReference type="SAM" id="Phobius"/>
    </source>
</evidence>
<protein>
    <submittedName>
        <fullName evidence="2">Heme A synthase</fullName>
    </submittedName>
</protein>
<evidence type="ECO:0000313" key="3">
    <source>
        <dbReference type="Proteomes" id="UP000587415"/>
    </source>
</evidence>
<feature type="transmembrane region" description="Helical" evidence="1">
    <location>
        <begin position="81"/>
        <end position="104"/>
    </location>
</feature>
<feature type="transmembrane region" description="Helical" evidence="1">
    <location>
        <begin position="12"/>
        <end position="33"/>
    </location>
</feature>
<accession>A0A7X5YJS7</accession>
<dbReference type="Proteomes" id="UP000587415">
    <property type="component" value="Unassembled WGS sequence"/>
</dbReference>
<gene>
    <name evidence="2" type="ORF">GGQ87_001508</name>
</gene>
<keyword evidence="1" id="KW-0812">Transmembrane</keyword>
<keyword evidence="1" id="KW-0472">Membrane</keyword>
<dbReference type="AlphaFoldDB" id="A0A7X5YJS7"/>
<name>A0A7X5YJS7_9CAUL</name>
<feature type="transmembrane region" description="Helical" evidence="1">
    <location>
        <begin position="124"/>
        <end position="145"/>
    </location>
</feature>
<dbReference type="EMBL" id="JAATJM010000001">
    <property type="protein sequence ID" value="NJC41250.1"/>
    <property type="molecule type" value="Genomic_DNA"/>
</dbReference>
<keyword evidence="1" id="KW-1133">Transmembrane helix</keyword>
<comment type="caution">
    <text evidence="2">The sequence shown here is derived from an EMBL/GenBank/DDBJ whole genome shotgun (WGS) entry which is preliminary data.</text>
</comment>
<sequence length="148" mass="15430">MNSAGRPRKPFGLGTYVLMLLGVGLVGGVVGAARALLGDQPGQLGLALTVAAMTFGMAVGFAACIWWWRGIDEAAREAHKWAWWWGGSGGMAVGAILLVSLTAVGGDAVAAPAGLTAPELIVGGMWTILLFQLAGYGIAWAVWWLKHR</sequence>
<feature type="transmembrane region" description="Helical" evidence="1">
    <location>
        <begin position="45"/>
        <end position="69"/>
    </location>
</feature>
<reference evidence="2 3" key="1">
    <citation type="submission" date="2020-03" db="EMBL/GenBank/DDBJ databases">
        <title>Genomic Encyclopedia of Type Strains, Phase IV (KMG-IV): sequencing the most valuable type-strain genomes for metagenomic binning, comparative biology and taxonomic classification.</title>
        <authorList>
            <person name="Goeker M."/>
        </authorList>
    </citation>
    <scope>NUCLEOTIDE SEQUENCE [LARGE SCALE GENOMIC DNA]</scope>
    <source>
        <strain evidence="2 3">DSM 4736</strain>
    </source>
</reference>
<organism evidence="2 3">
    <name type="scientific">Brevundimonas alba</name>
    <dbReference type="NCBI Taxonomy" id="74314"/>
    <lineage>
        <taxon>Bacteria</taxon>
        <taxon>Pseudomonadati</taxon>
        <taxon>Pseudomonadota</taxon>
        <taxon>Alphaproteobacteria</taxon>
        <taxon>Caulobacterales</taxon>
        <taxon>Caulobacteraceae</taxon>
        <taxon>Brevundimonas</taxon>
    </lineage>
</organism>
<dbReference type="RefSeq" id="WP_168046193.1">
    <property type="nucleotide sequence ID" value="NZ_JAATJM010000001.1"/>
</dbReference>
<evidence type="ECO:0000313" key="2">
    <source>
        <dbReference type="EMBL" id="NJC41250.1"/>
    </source>
</evidence>